<dbReference type="GO" id="GO:0006400">
    <property type="term" value="P:tRNA modification"/>
    <property type="evidence" value="ECO:0007669"/>
    <property type="project" value="UniProtKB-UniRule"/>
</dbReference>
<evidence type="ECO:0000313" key="5">
    <source>
        <dbReference type="Proteomes" id="UP001056756"/>
    </source>
</evidence>
<dbReference type="SUPFAM" id="SSF52374">
    <property type="entry name" value="Nucleotidylyl transferase"/>
    <property type="match status" value="1"/>
</dbReference>
<dbReference type="GO" id="GO:0016879">
    <property type="term" value="F:ligase activity, forming carbon-nitrogen bonds"/>
    <property type="evidence" value="ECO:0007669"/>
    <property type="project" value="UniProtKB-UniRule"/>
</dbReference>
<evidence type="ECO:0000256" key="2">
    <source>
        <dbReference type="ARBA" id="ARBA00022694"/>
    </source>
</evidence>
<dbReference type="EMBL" id="CP097899">
    <property type="protein sequence ID" value="URN93349.1"/>
    <property type="molecule type" value="Genomic_DNA"/>
</dbReference>
<dbReference type="Gene3D" id="3.40.50.620">
    <property type="entry name" value="HUPs"/>
    <property type="match status" value="1"/>
</dbReference>
<name>A0A9J6ZB17_9BACL</name>
<evidence type="ECO:0000313" key="4">
    <source>
        <dbReference type="EMBL" id="URN93349.1"/>
    </source>
</evidence>
<feature type="binding site" evidence="3">
    <location>
        <begin position="7"/>
        <end position="20"/>
    </location>
    <ligand>
        <name>ATP</name>
        <dbReference type="ChEBI" id="CHEBI:30616"/>
    </ligand>
</feature>
<feature type="binding site" evidence="3">
    <location>
        <position position="102"/>
    </location>
    <ligand>
        <name>ATP</name>
        <dbReference type="ChEBI" id="CHEBI:30616"/>
    </ligand>
</feature>
<comment type="similarity">
    <text evidence="3">Belongs to the TmcAL family.</text>
</comment>
<dbReference type="KEGG" id="plig:NAG76_16130"/>
<reference evidence="4" key="1">
    <citation type="submission" date="2022-05" db="EMBL/GenBank/DDBJ databases">
        <title>Novel bacterial taxa in a minimal lignocellulolytic consortium and its capacity to transform plastics disclosed by genome-resolved metagenomics.</title>
        <authorList>
            <person name="Rodriguez C.A.D."/>
            <person name="Diaz-Garcia L."/>
            <person name="Herrera K."/>
            <person name="Tarazona N.A."/>
            <person name="Sproer C."/>
            <person name="Overmann J."/>
            <person name="Jimenez D.J."/>
        </authorList>
    </citation>
    <scope>NUCLEOTIDE SEQUENCE</scope>
    <source>
        <strain evidence="4">MAG5</strain>
    </source>
</reference>
<comment type="caution">
    <text evidence="3">Lacks conserved residue(s) required for the propagation of feature annotation.</text>
</comment>
<accession>A0A9J6ZB17</accession>
<keyword evidence="3" id="KW-0547">Nucleotide-binding</keyword>
<keyword evidence="3" id="KW-0963">Cytoplasm</keyword>
<dbReference type="GO" id="GO:0005737">
    <property type="term" value="C:cytoplasm"/>
    <property type="evidence" value="ECO:0007669"/>
    <property type="project" value="UniProtKB-SubCell"/>
</dbReference>
<dbReference type="Proteomes" id="UP001056756">
    <property type="component" value="Chromosome"/>
</dbReference>
<organism evidence="4 5">
    <name type="scientific">Candidatus Pristimantibacillus lignocellulolyticus</name>
    <dbReference type="NCBI Taxonomy" id="2994561"/>
    <lineage>
        <taxon>Bacteria</taxon>
        <taxon>Bacillati</taxon>
        <taxon>Bacillota</taxon>
        <taxon>Bacilli</taxon>
        <taxon>Bacillales</taxon>
        <taxon>Paenibacillaceae</taxon>
        <taxon>Candidatus Pristimantibacillus</taxon>
    </lineage>
</organism>
<dbReference type="AlphaFoldDB" id="A0A9J6ZB17"/>
<dbReference type="NCBIfam" id="NF010191">
    <property type="entry name" value="PRK13670.1"/>
    <property type="match status" value="1"/>
</dbReference>
<keyword evidence="3" id="KW-0694">RNA-binding</keyword>
<keyword evidence="1 3" id="KW-0436">Ligase</keyword>
<comment type="subcellular location">
    <subcellularLocation>
        <location evidence="3">Cytoplasm</location>
    </subcellularLocation>
</comment>
<feature type="binding site" evidence="3">
    <location>
        <position position="172"/>
    </location>
    <ligand>
        <name>ATP</name>
        <dbReference type="ChEBI" id="CHEBI:30616"/>
    </ligand>
</feature>
<keyword evidence="2 3" id="KW-0819">tRNA processing</keyword>
<proteinExistence type="inferred from homology"/>
<dbReference type="Pfam" id="PF05636">
    <property type="entry name" value="HIGH_NTase1"/>
    <property type="match status" value="1"/>
</dbReference>
<dbReference type="EC" id="6.3.4.-" evidence="3"/>
<protein>
    <recommendedName>
        <fullName evidence="3">tRNA(Met) cytidine acetate ligase</fullName>
        <ecNumber evidence="3">6.3.4.-</ecNumber>
    </recommendedName>
</protein>
<keyword evidence="3" id="KW-0067">ATP-binding</keyword>
<dbReference type="HAMAP" id="MF_01539">
    <property type="entry name" value="TmcAL"/>
    <property type="match status" value="1"/>
</dbReference>
<gene>
    <name evidence="3" type="primary">tmcAL</name>
    <name evidence="4" type="ORF">NAG76_16130</name>
</gene>
<dbReference type="GO" id="GO:0000049">
    <property type="term" value="F:tRNA binding"/>
    <property type="evidence" value="ECO:0007669"/>
    <property type="project" value="UniProtKB-KW"/>
</dbReference>
<comment type="catalytic activity">
    <reaction evidence="3">
        <text>cytidine(34) in elongator tRNA(Met) + acetate + ATP = N(4)-acetylcytidine(34) in elongator tRNA(Met) + AMP + diphosphate</text>
        <dbReference type="Rhea" id="RHEA:58144"/>
        <dbReference type="Rhea" id="RHEA-COMP:10693"/>
        <dbReference type="Rhea" id="RHEA-COMP:10694"/>
        <dbReference type="ChEBI" id="CHEBI:30089"/>
        <dbReference type="ChEBI" id="CHEBI:30616"/>
        <dbReference type="ChEBI" id="CHEBI:33019"/>
        <dbReference type="ChEBI" id="CHEBI:74900"/>
        <dbReference type="ChEBI" id="CHEBI:82748"/>
        <dbReference type="ChEBI" id="CHEBI:456215"/>
    </reaction>
</comment>
<evidence type="ECO:0000256" key="3">
    <source>
        <dbReference type="HAMAP-Rule" id="MF_01539"/>
    </source>
</evidence>
<dbReference type="InterPro" id="IPR008513">
    <property type="entry name" value="tRNA(Met)_cyd_acetate_ligase"/>
</dbReference>
<dbReference type="GO" id="GO:0005524">
    <property type="term" value="F:ATP binding"/>
    <property type="evidence" value="ECO:0007669"/>
    <property type="project" value="UniProtKB-KW"/>
</dbReference>
<dbReference type="PANTHER" id="PTHR37825:SF1">
    <property type="entry name" value="TRNA(MET) CYTIDINE ACETATE LIGASE"/>
    <property type="match status" value="1"/>
</dbReference>
<dbReference type="InterPro" id="IPR014729">
    <property type="entry name" value="Rossmann-like_a/b/a_fold"/>
</dbReference>
<dbReference type="PANTHER" id="PTHR37825">
    <property type="entry name" value="TRNA(MET) CYTIDINE ACETATE LIGASE"/>
    <property type="match status" value="1"/>
</dbReference>
<evidence type="ECO:0000256" key="1">
    <source>
        <dbReference type="ARBA" id="ARBA00022598"/>
    </source>
</evidence>
<sequence>MNAVGLIVEYNPFHNGHLHHLQQSKQIAQRDAVVAVMSGNFLQRGEPALLDKWTRTKMALQGGCDLVIELPVAYATSSAEWFAHGSIALLQATGVVDSFCFGTESGQLTPLLQAAKLVSEESPQFKQQLESYLNLGLSYPQAYSSALTQLYDQSSAEDHLNKEERFRFDLPNHTLGLHYLIARQRIGSAMTPYTITREKAQYNDELPTDLAIASATAIRKLLLEHSSLDVIKSYVPSSTYQLLIAQQQQGITPMHWENFATPLFHTLAVSSSENLATYREIEEGLQHRIKYCLRSLPQYTLDQLLLQLKTKRYTKTKLQRALLAILLQHQKHHFQREQLANGIQYIRVLGFTERGQALLKQMKKTATLPIIHTPAAIAKPSTYLELDIAATAAYMLARSPEHPELSLLDYTQSPIRI</sequence>
<keyword evidence="3" id="KW-0820">tRNA-binding</keyword>
<feature type="binding site" evidence="3">
    <location>
        <position position="197"/>
    </location>
    <ligand>
        <name>ATP</name>
        <dbReference type="ChEBI" id="CHEBI:30616"/>
    </ligand>
</feature>
<comment type="function">
    <text evidence="3">Catalyzes the formation of N(4)-acetylcytidine (ac(4)C) at the wobble position of elongator tRNA(Met), using acetate and ATP as substrates. First activates an acetate ion to form acetyladenylate (Ac-AMP) and then transfers the acetyl group to tRNA to form ac(4)C34.</text>
</comment>